<dbReference type="Proteomes" id="UP000478008">
    <property type="component" value="Unassembled WGS sequence"/>
</dbReference>
<name>A0A7D9H2D3_DEKBR</name>
<sequence>MRLFHTSIANSQQLNNWAEDEVRATFSPGLSVRNSALGGYGLFFDSHHIPKQQNWDGEILRIPAGSVLSLETCRAIMRSCKQEKTQTLTFIQQCLKSYCSEAHVVSESYILVAYCVAFLVLGRLGSLSDLQSPSARFVGRYLDILMETKVHNLNNDDVNLLLAYVSEFPGNTLVQEVVRRLHNGVSSRFAGLIDEKLLENKHPGILSANEVIQIETAIRSRELEIPDVCSSTKGGQGADFSISIKMVPILDFANHNNDLVNAYYDIDRSNNDVLLKLDPESFKRQAGQVHEVFISYSPVEEATRFLVTYGFIPRNLDSTPTFVDVPFWGHFADHKTENERRKYPNVLFAVRSGVDGRIDDVRICLTDKKEVLSLMRRMMEKDDVTRNSEQETLSQFVTVVRNWLGEYTERLKRYKTWADAQKLEDGTSKNICELVEFGIVMAEKFAARYQEETRVEKQRNYSALILAARDDHEANEWDSLRLIPDYNEEEEHIEG</sequence>
<evidence type="ECO:0000313" key="1">
    <source>
        <dbReference type="EMBL" id="VUG20101.1"/>
    </source>
</evidence>
<dbReference type="SUPFAM" id="SSF82199">
    <property type="entry name" value="SET domain"/>
    <property type="match status" value="1"/>
</dbReference>
<evidence type="ECO:0000313" key="2">
    <source>
        <dbReference type="Proteomes" id="UP000478008"/>
    </source>
</evidence>
<dbReference type="Gene3D" id="3.90.1410.10">
    <property type="entry name" value="set domain protein methyltransferase, domain 1"/>
    <property type="match status" value="1"/>
</dbReference>
<proteinExistence type="predicted"/>
<reference evidence="1 2" key="1">
    <citation type="submission" date="2019-07" db="EMBL/GenBank/DDBJ databases">
        <authorList>
            <person name="Friedrich A."/>
            <person name="Schacherer J."/>
        </authorList>
    </citation>
    <scope>NUCLEOTIDE SEQUENCE [LARGE SCALE GENOMIC DNA]</scope>
</reference>
<organism evidence="1 2">
    <name type="scientific">Dekkera bruxellensis</name>
    <name type="common">Brettanomyces custersii</name>
    <dbReference type="NCBI Taxonomy" id="5007"/>
    <lineage>
        <taxon>Eukaryota</taxon>
        <taxon>Fungi</taxon>
        <taxon>Dikarya</taxon>
        <taxon>Ascomycota</taxon>
        <taxon>Saccharomycotina</taxon>
        <taxon>Pichiomycetes</taxon>
        <taxon>Pichiales</taxon>
        <taxon>Pichiaceae</taxon>
        <taxon>Brettanomyces</taxon>
    </lineage>
</organism>
<accession>A0A7D9H2D3</accession>
<gene>
    <name evidence="1" type="ORF">DEBR0S6_07954G</name>
</gene>
<dbReference type="InterPro" id="IPR046341">
    <property type="entry name" value="SET_dom_sf"/>
</dbReference>
<dbReference type="EMBL" id="CABFWN010000006">
    <property type="protein sequence ID" value="VUG20101.1"/>
    <property type="molecule type" value="Genomic_DNA"/>
</dbReference>
<dbReference type="AlphaFoldDB" id="A0A7D9H2D3"/>
<keyword evidence="2" id="KW-1185">Reference proteome</keyword>
<dbReference type="CDD" id="cd10527">
    <property type="entry name" value="SET_LSMT"/>
    <property type="match status" value="1"/>
</dbReference>
<protein>
    <submittedName>
        <fullName evidence="1">DEBR0S6_07954g1_1</fullName>
    </submittedName>
</protein>